<keyword evidence="11" id="KW-0472">Membrane</keyword>
<feature type="compositionally biased region" description="Pro residues" evidence="13">
    <location>
        <begin position="75"/>
        <end position="84"/>
    </location>
</feature>
<keyword evidence="8" id="KW-0833">Ubl conjugation pathway</keyword>
<keyword evidence="16" id="KW-1185">Reference proteome</keyword>
<feature type="region of interest" description="Disordered" evidence="13">
    <location>
        <begin position="70"/>
        <end position="107"/>
    </location>
</feature>
<dbReference type="EC" id="2.3.2.27" evidence="3"/>
<dbReference type="Gene3D" id="3.30.40.10">
    <property type="entry name" value="Zinc/RING finger domain, C3HC4 (zinc finger)"/>
    <property type="match status" value="1"/>
</dbReference>
<evidence type="ECO:0000256" key="11">
    <source>
        <dbReference type="ARBA" id="ARBA00023136"/>
    </source>
</evidence>
<feature type="region of interest" description="Disordered" evidence="13">
    <location>
        <begin position="142"/>
        <end position="165"/>
    </location>
</feature>
<dbReference type="AlphaFoldDB" id="A0A9W7ZU32"/>
<dbReference type="PANTHER" id="PTHR45977">
    <property type="entry name" value="TARGET OF ERK KINASE MPK-1"/>
    <property type="match status" value="1"/>
</dbReference>
<comment type="caution">
    <text evidence="15">The sequence shown here is derived from an EMBL/GenBank/DDBJ whole genome shotgun (WGS) entry which is preliminary data.</text>
</comment>
<proteinExistence type="predicted"/>
<keyword evidence="4" id="KW-0808">Transferase</keyword>
<dbReference type="GO" id="GO:0016020">
    <property type="term" value="C:membrane"/>
    <property type="evidence" value="ECO:0007669"/>
    <property type="project" value="UniProtKB-SubCell"/>
</dbReference>
<evidence type="ECO:0000256" key="9">
    <source>
        <dbReference type="ARBA" id="ARBA00022833"/>
    </source>
</evidence>
<dbReference type="Pfam" id="PF13639">
    <property type="entry name" value="zf-RING_2"/>
    <property type="match status" value="1"/>
</dbReference>
<keyword evidence="9" id="KW-0862">Zinc</keyword>
<protein>
    <recommendedName>
        <fullName evidence="3">RING-type E3 ubiquitin transferase</fullName>
        <ecNumber evidence="3">2.3.2.27</ecNumber>
    </recommendedName>
</protein>
<evidence type="ECO:0000256" key="4">
    <source>
        <dbReference type="ARBA" id="ARBA00022679"/>
    </source>
</evidence>
<dbReference type="GO" id="GO:0008270">
    <property type="term" value="F:zinc ion binding"/>
    <property type="evidence" value="ECO:0007669"/>
    <property type="project" value="UniProtKB-KW"/>
</dbReference>
<evidence type="ECO:0000256" key="7">
    <source>
        <dbReference type="ARBA" id="ARBA00022771"/>
    </source>
</evidence>
<dbReference type="EMBL" id="JANBPU010000096">
    <property type="protein sequence ID" value="KAJ1916645.1"/>
    <property type="molecule type" value="Genomic_DNA"/>
</dbReference>
<evidence type="ECO:0000256" key="3">
    <source>
        <dbReference type="ARBA" id="ARBA00012483"/>
    </source>
</evidence>
<dbReference type="InterPro" id="IPR001841">
    <property type="entry name" value="Znf_RING"/>
</dbReference>
<keyword evidence="7 12" id="KW-0863">Zinc-finger</keyword>
<evidence type="ECO:0000256" key="10">
    <source>
        <dbReference type="ARBA" id="ARBA00022989"/>
    </source>
</evidence>
<feature type="compositionally biased region" description="Low complexity" evidence="13">
    <location>
        <begin position="98"/>
        <end position="107"/>
    </location>
</feature>
<reference evidence="15" key="1">
    <citation type="submission" date="2022-07" db="EMBL/GenBank/DDBJ databases">
        <title>Phylogenomic reconstructions and comparative analyses of Kickxellomycotina fungi.</title>
        <authorList>
            <person name="Reynolds N.K."/>
            <person name="Stajich J.E."/>
            <person name="Barry K."/>
            <person name="Grigoriev I.V."/>
            <person name="Crous P."/>
            <person name="Smith M.E."/>
        </authorList>
    </citation>
    <scope>NUCLEOTIDE SEQUENCE</scope>
    <source>
        <strain evidence="15">NBRC 100468</strain>
    </source>
</reference>
<sequence length="263" mass="29231">MAIFFVVVSYVVPTLRRRRGTETPQPQPHYHYQTTRSNDGRGAIYDLEAQKGKKKPLFTASKLELLPTRKGIYSLPPPPRPPPKSVTTDSVSGHRSNRSSIISKGSGSASSEINVFLSSNSHSIEISSFTSSLSRQRSREITIAALPQSKPKNNSGDESKVKREPVLLNTSSSLDSNDEIKYADGDYCDLADDDNDDNCCPICLCELETGEKKIRQLLCGHEFHTECIDYWLTTKSVNCPMCKLNILDALGLYKHRQASVVHV</sequence>
<evidence type="ECO:0000256" key="1">
    <source>
        <dbReference type="ARBA" id="ARBA00000900"/>
    </source>
</evidence>
<keyword evidence="10" id="KW-1133">Transmembrane helix</keyword>
<evidence type="ECO:0000256" key="6">
    <source>
        <dbReference type="ARBA" id="ARBA00022723"/>
    </source>
</evidence>
<keyword evidence="5" id="KW-0812">Transmembrane</keyword>
<evidence type="ECO:0000259" key="14">
    <source>
        <dbReference type="PROSITE" id="PS50089"/>
    </source>
</evidence>
<dbReference type="SMART" id="SM00184">
    <property type="entry name" value="RING"/>
    <property type="match status" value="1"/>
</dbReference>
<dbReference type="InterPro" id="IPR013083">
    <property type="entry name" value="Znf_RING/FYVE/PHD"/>
</dbReference>
<dbReference type="CDD" id="cd16454">
    <property type="entry name" value="RING-H2_PA-TM-RING"/>
    <property type="match status" value="1"/>
</dbReference>
<dbReference type="Proteomes" id="UP001150538">
    <property type="component" value="Unassembled WGS sequence"/>
</dbReference>
<dbReference type="PROSITE" id="PS50089">
    <property type="entry name" value="ZF_RING_2"/>
    <property type="match status" value="1"/>
</dbReference>
<comment type="catalytic activity">
    <reaction evidence="1">
        <text>S-ubiquitinyl-[E2 ubiquitin-conjugating enzyme]-L-cysteine + [acceptor protein]-L-lysine = [E2 ubiquitin-conjugating enzyme]-L-cysteine + N(6)-ubiquitinyl-[acceptor protein]-L-lysine.</text>
        <dbReference type="EC" id="2.3.2.27"/>
    </reaction>
</comment>
<evidence type="ECO:0000256" key="8">
    <source>
        <dbReference type="ARBA" id="ARBA00022786"/>
    </source>
</evidence>
<feature type="region of interest" description="Disordered" evidence="13">
    <location>
        <begin position="18"/>
        <end position="39"/>
    </location>
</feature>
<feature type="compositionally biased region" description="Polar residues" evidence="13">
    <location>
        <begin position="85"/>
        <end position="94"/>
    </location>
</feature>
<feature type="compositionally biased region" description="Basic and acidic residues" evidence="13">
    <location>
        <begin position="155"/>
        <end position="165"/>
    </location>
</feature>
<feature type="domain" description="RING-type" evidence="14">
    <location>
        <begin position="200"/>
        <end position="243"/>
    </location>
</feature>
<evidence type="ECO:0000256" key="12">
    <source>
        <dbReference type="PROSITE-ProRule" id="PRU00175"/>
    </source>
</evidence>
<evidence type="ECO:0000313" key="15">
    <source>
        <dbReference type="EMBL" id="KAJ1916645.1"/>
    </source>
</evidence>
<comment type="subcellular location">
    <subcellularLocation>
        <location evidence="2">Membrane</location>
        <topology evidence="2">Multi-pass membrane protein</topology>
    </subcellularLocation>
</comment>
<keyword evidence="6" id="KW-0479">Metal-binding</keyword>
<gene>
    <name evidence="15" type="ORF">H4219_003660</name>
</gene>
<dbReference type="GO" id="GO:0006511">
    <property type="term" value="P:ubiquitin-dependent protein catabolic process"/>
    <property type="evidence" value="ECO:0007669"/>
    <property type="project" value="TreeGrafter"/>
</dbReference>
<organism evidence="15 16">
    <name type="scientific">Mycoemilia scoparia</name>
    <dbReference type="NCBI Taxonomy" id="417184"/>
    <lineage>
        <taxon>Eukaryota</taxon>
        <taxon>Fungi</taxon>
        <taxon>Fungi incertae sedis</taxon>
        <taxon>Zoopagomycota</taxon>
        <taxon>Kickxellomycotina</taxon>
        <taxon>Kickxellomycetes</taxon>
        <taxon>Kickxellales</taxon>
        <taxon>Kickxellaceae</taxon>
        <taxon>Mycoemilia</taxon>
    </lineage>
</organism>
<dbReference type="PANTHER" id="PTHR45977:SF4">
    <property type="entry name" value="RING-TYPE DOMAIN-CONTAINING PROTEIN"/>
    <property type="match status" value="1"/>
</dbReference>
<dbReference type="GO" id="GO:0016567">
    <property type="term" value="P:protein ubiquitination"/>
    <property type="evidence" value="ECO:0007669"/>
    <property type="project" value="TreeGrafter"/>
</dbReference>
<evidence type="ECO:0000256" key="13">
    <source>
        <dbReference type="SAM" id="MobiDB-lite"/>
    </source>
</evidence>
<dbReference type="SUPFAM" id="SSF57850">
    <property type="entry name" value="RING/U-box"/>
    <property type="match status" value="1"/>
</dbReference>
<evidence type="ECO:0000256" key="2">
    <source>
        <dbReference type="ARBA" id="ARBA00004141"/>
    </source>
</evidence>
<evidence type="ECO:0000313" key="16">
    <source>
        <dbReference type="Proteomes" id="UP001150538"/>
    </source>
</evidence>
<name>A0A9W7ZU32_9FUNG</name>
<evidence type="ECO:0000256" key="5">
    <source>
        <dbReference type="ARBA" id="ARBA00022692"/>
    </source>
</evidence>
<accession>A0A9W7ZU32</accession>
<dbReference type="GO" id="GO:0061630">
    <property type="term" value="F:ubiquitin protein ligase activity"/>
    <property type="evidence" value="ECO:0007669"/>
    <property type="project" value="UniProtKB-EC"/>
</dbReference>
<dbReference type="OrthoDB" id="8062037at2759"/>